<organism evidence="7 8">
    <name type="scientific">Microtetraspora fusca</name>
    <dbReference type="NCBI Taxonomy" id="1997"/>
    <lineage>
        <taxon>Bacteria</taxon>
        <taxon>Bacillati</taxon>
        <taxon>Actinomycetota</taxon>
        <taxon>Actinomycetes</taxon>
        <taxon>Streptosporangiales</taxon>
        <taxon>Streptosporangiaceae</taxon>
        <taxon>Microtetraspora</taxon>
    </lineage>
</organism>
<evidence type="ECO:0000256" key="3">
    <source>
        <dbReference type="ARBA" id="ARBA00023125"/>
    </source>
</evidence>
<evidence type="ECO:0000256" key="5">
    <source>
        <dbReference type="PROSITE-ProRule" id="PRU01091"/>
    </source>
</evidence>
<dbReference type="SUPFAM" id="SSF46894">
    <property type="entry name" value="C-terminal effector domain of the bipartite response regulators"/>
    <property type="match status" value="1"/>
</dbReference>
<dbReference type="PANTHER" id="PTHR35807">
    <property type="entry name" value="TRANSCRIPTIONAL REGULATOR REDD-RELATED"/>
    <property type="match status" value="1"/>
</dbReference>
<dbReference type="InterPro" id="IPR005158">
    <property type="entry name" value="BTAD"/>
</dbReference>
<dbReference type="InterPro" id="IPR036388">
    <property type="entry name" value="WH-like_DNA-bd_sf"/>
</dbReference>
<dbReference type="InterPro" id="IPR051677">
    <property type="entry name" value="AfsR-DnrI-RedD_regulator"/>
</dbReference>
<evidence type="ECO:0000313" key="7">
    <source>
        <dbReference type="EMBL" id="MFF4779175.1"/>
    </source>
</evidence>
<proteinExistence type="inferred from homology"/>
<dbReference type="Pfam" id="PF00486">
    <property type="entry name" value="Trans_reg_C"/>
    <property type="match status" value="1"/>
</dbReference>
<keyword evidence="2" id="KW-0805">Transcription regulation</keyword>
<dbReference type="InterPro" id="IPR001867">
    <property type="entry name" value="OmpR/PhoB-type_DNA-bd"/>
</dbReference>
<dbReference type="Proteomes" id="UP001602119">
    <property type="component" value="Unassembled WGS sequence"/>
</dbReference>
<evidence type="ECO:0000256" key="2">
    <source>
        <dbReference type="ARBA" id="ARBA00023015"/>
    </source>
</evidence>
<dbReference type="SMART" id="SM00862">
    <property type="entry name" value="Trans_reg_C"/>
    <property type="match status" value="1"/>
</dbReference>
<dbReference type="EMBL" id="JBIAXI010000044">
    <property type="protein sequence ID" value="MFF4779175.1"/>
    <property type="molecule type" value="Genomic_DNA"/>
</dbReference>
<dbReference type="SMART" id="SM01043">
    <property type="entry name" value="BTAD"/>
    <property type="match status" value="1"/>
</dbReference>
<feature type="DNA-binding region" description="OmpR/PhoB-type" evidence="5">
    <location>
        <begin position="1"/>
        <end position="95"/>
    </location>
</feature>
<dbReference type="InterPro" id="IPR011990">
    <property type="entry name" value="TPR-like_helical_dom_sf"/>
</dbReference>
<dbReference type="PROSITE" id="PS51755">
    <property type="entry name" value="OMPR_PHOB"/>
    <property type="match status" value="1"/>
</dbReference>
<gene>
    <name evidence="7" type="ORF">ACFY05_40795</name>
</gene>
<evidence type="ECO:0000256" key="4">
    <source>
        <dbReference type="ARBA" id="ARBA00023163"/>
    </source>
</evidence>
<evidence type="ECO:0000313" key="8">
    <source>
        <dbReference type="Proteomes" id="UP001602119"/>
    </source>
</evidence>
<keyword evidence="8" id="KW-1185">Reference proteome</keyword>
<dbReference type="PANTHER" id="PTHR35807:SF1">
    <property type="entry name" value="TRANSCRIPTIONAL REGULATOR REDD"/>
    <property type="match status" value="1"/>
</dbReference>
<evidence type="ECO:0000259" key="6">
    <source>
        <dbReference type="PROSITE" id="PS51755"/>
    </source>
</evidence>
<dbReference type="InterPro" id="IPR016032">
    <property type="entry name" value="Sig_transdc_resp-reg_C-effctor"/>
</dbReference>
<keyword evidence="4" id="KW-0804">Transcription</keyword>
<name>A0ABW6VJA9_MICFU</name>
<accession>A0ABW6VJA9</accession>
<feature type="domain" description="OmpR/PhoB-type" evidence="6">
    <location>
        <begin position="1"/>
        <end position="95"/>
    </location>
</feature>
<dbReference type="SUPFAM" id="SSF48452">
    <property type="entry name" value="TPR-like"/>
    <property type="match status" value="1"/>
</dbReference>
<sequence>MPATSPDLRLGLLGPLRLTLDGSVTPVPAPKHRAVLAVLAVNMGHAVTAERIIEELWQGAAPAFARKTLQGYVWRIRRLVGDHLLTHGGGYELRAGTGETDAARFEGLVADGREALRDRDHARARGRLALALRLWRGPALADVPPGPVIFAYAERLEETRLLALEAAAEADIALGRAAEAVPLLRELTIAHPLRESAHALLMLSLYRCGRQSEALAVYGALRETLVREQGLQPGRAVADLHHRILQADPGLDI</sequence>
<dbReference type="CDD" id="cd15831">
    <property type="entry name" value="BTAD"/>
    <property type="match status" value="1"/>
</dbReference>
<evidence type="ECO:0000256" key="1">
    <source>
        <dbReference type="ARBA" id="ARBA00005820"/>
    </source>
</evidence>
<keyword evidence="3 5" id="KW-0238">DNA-binding</keyword>
<dbReference type="Gene3D" id="1.25.40.10">
    <property type="entry name" value="Tetratricopeptide repeat domain"/>
    <property type="match status" value="1"/>
</dbReference>
<comment type="similarity">
    <text evidence="1">Belongs to the AfsR/DnrI/RedD regulatory family.</text>
</comment>
<dbReference type="Pfam" id="PF03704">
    <property type="entry name" value="BTAD"/>
    <property type="match status" value="1"/>
</dbReference>
<dbReference type="Gene3D" id="1.10.10.10">
    <property type="entry name" value="Winged helix-like DNA-binding domain superfamily/Winged helix DNA-binding domain"/>
    <property type="match status" value="1"/>
</dbReference>
<reference evidence="7 8" key="1">
    <citation type="submission" date="2024-10" db="EMBL/GenBank/DDBJ databases">
        <title>The Natural Products Discovery Center: Release of the First 8490 Sequenced Strains for Exploring Actinobacteria Biosynthetic Diversity.</title>
        <authorList>
            <person name="Kalkreuter E."/>
            <person name="Kautsar S.A."/>
            <person name="Yang D."/>
            <person name="Bader C.D."/>
            <person name="Teijaro C.N."/>
            <person name="Fluegel L."/>
            <person name="Davis C.M."/>
            <person name="Simpson J.R."/>
            <person name="Lauterbach L."/>
            <person name="Steele A.D."/>
            <person name="Gui C."/>
            <person name="Meng S."/>
            <person name="Li G."/>
            <person name="Viehrig K."/>
            <person name="Ye F."/>
            <person name="Su P."/>
            <person name="Kiefer A.F."/>
            <person name="Nichols A."/>
            <person name="Cepeda A.J."/>
            <person name="Yan W."/>
            <person name="Fan B."/>
            <person name="Jiang Y."/>
            <person name="Adhikari A."/>
            <person name="Zheng C.-J."/>
            <person name="Schuster L."/>
            <person name="Cowan T.M."/>
            <person name="Smanski M.J."/>
            <person name="Chevrette M.G."/>
            <person name="De Carvalho L.P.S."/>
            <person name="Shen B."/>
        </authorList>
    </citation>
    <scope>NUCLEOTIDE SEQUENCE [LARGE SCALE GENOMIC DNA]</scope>
    <source>
        <strain evidence="7 8">NPDC001281</strain>
    </source>
</reference>
<protein>
    <submittedName>
        <fullName evidence="7">BTAD domain-containing putative transcriptional regulator</fullName>
    </submittedName>
</protein>
<dbReference type="RefSeq" id="WP_387347890.1">
    <property type="nucleotide sequence ID" value="NZ_JBIAXI010000044.1"/>
</dbReference>
<comment type="caution">
    <text evidence="7">The sequence shown here is derived from an EMBL/GenBank/DDBJ whole genome shotgun (WGS) entry which is preliminary data.</text>
</comment>